<gene>
    <name evidence="1" type="ORF">LSAA_123</name>
</gene>
<proteinExistence type="predicted"/>
<dbReference type="Proteomes" id="UP000675881">
    <property type="component" value="Unassembled WGS sequence"/>
</dbReference>
<accession>A0A817FA47</accession>
<organism evidence="1 2">
    <name type="scientific">Lepeophtheirus salmonis</name>
    <name type="common">Salmon louse</name>
    <name type="synonym">Caligus salmonis</name>
    <dbReference type="NCBI Taxonomy" id="72036"/>
    <lineage>
        <taxon>Eukaryota</taxon>
        <taxon>Metazoa</taxon>
        <taxon>Ecdysozoa</taxon>
        <taxon>Arthropoda</taxon>
        <taxon>Crustacea</taxon>
        <taxon>Multicrustacea</taxon>
        <taxon>Hexanauplia</taxon>
        <taxon>Copepoda</taxon>
        <taxon>Siphonostomatoida</taxon>
        <taxon>Caligidae</taxon>
        <taxon>Lepeophtheirus</taxon>
    </lineage>
</organism>
<reference evidence="1" key="1">
    <citation type="submission" date="2021-02" db="EMBL/GenBank/DDBJ databases">
        <authorList>
            <person name="Bekaert M."/>
        </authorList>
    </citation>
    <scope>NUCLEOTIDE SEQUENCE</scope>
    <source>
        <strain evidence="1">IoA-00</strain>
    </source>
</reference>
<dbReference type="AlphaFoldDB" id="A0A817FA47"/>
<sequence length="111" mass="13017">MVGNWRWREEDWNRQYHFSDVTYVTMQEIPAPSGHKSKFAKDPANLCFRDDMWILPEIDLARGNAPMQGPLNNKKCTPGLHLAFHDDYELLYSKIDWSIALPQISFISFKD</sequence>
<evidence type="ECO:0000313" key="1">
    <source>
        <dbReference type="EMBL" id="CAF2742576.1"/>
    </source>
</evidence>
<dbReference type="EMBL" id="CAJNVT010000020">
    <property type="protein sequence ID" value="CAF2742576.1"/>
    <property type="molecule type" value="Genomic_DNA"/>
</dbReference>
<keyword evidence="2" id="KW-1185">Reference proteome</keyword>
<comment type="caution">
    <text evidence="1">The sequence shown here is derived from an EMBL/GenBank/DDBJ whole genome shotgun (WGS) entry which is preliminary data.</text>
</comment>
<evidence type="ECO:0000313" key="2">
    <source>
        <dbReference type="Proteomes" id="UP000675881"/>
    </source>
</evidence>
<protein>
    <submittedName>
        <fullName evidence="1">(salmon louse) hypothetical protein</fullName>
    </submittedName>
</protein>
<name>A0A817FA47_LEPSM</name>